<dbReference type="SMART" id="SM00644">
    <property type="entry name" value="Ami_2"/>
    <property type="match status" value="1"/>
</dbReference>
<dbReference type="FunFam" id="3.40.80.10:FF:000007">
    <property type="entry name" value="N-acetylmuramoyl-L-alanine amidase XlyA"/>
    <property type="match status" value="1"/>
</dbReference>
<evidence type="ECO:0000256" key="2">
    <source>
        <dbReference type="ARBA" id="ARBA00004613"/>
    </source>
</evidence>
<evidence type="ECO:0000313" key="14">
    <source>
        <dbReference type="EMBL" id="MCY8120510.1"/>
    </source>
</evidence>
<evidence type="ECO:0000256" key="7">
    <source>
        <dbReference type="ARBA" id="ARBA00022801"/>
    </source>
</evidence>
<evidence type="ECO:0000256" key="10">
    <source>
        <dbReference type="ARBA" id="ARBA00023316"/>
    </source>
</evidence>
<organism evidence="14 15">
    <name type="scientific">Bacillus spizizenii</name>
    <name type="common">Bacillus subtilis subsp. spizizenii</name>
    <dbReference type="NCBI Taxonomy" id="96241"/>
    <lineage>
        <taxon>Bacteria</taxon>
        <taxon>Bacillati</taxon>
        <taxon>Bacillota</taxon>
        <taxon>Bacilli</taxon>
        <taxon>Bacillales</taxon>
        <taxon>Bacillaceae</taxon>
        <taxon>Bacillus</taxon>
    </lineage>
</organism>
<dbReference type="Pfam" id="PF01471">
    <property type="entry name" value="PG_binding_1"/>
    <property type="match status" value="1"/>
</dbReference>
<evidence type="ECO:0000256" key="3">
    <source>
        <dbReference type="ARBA" id="ARBA00007553"/>
    </source>
</evidence>
<feature type="domain" description="N-acetylmuramoyl-L-alanine amidase" evidence="13">
    <location>
        <begin position="11"/>
        <end position="154"/>
    </location>
</feature>
<keyword evidence="8" id="KW-0749">Sporulation</keyword>
<dbReference type="GO" id="GO:0030435">
    <property type="term" value="P:sporulation resulting in formation of a cellular spore"/>
    <property type="evidence" value="ECO:0007669"/>
    <property type="project" value="UniProtKB-KW"/>
</dbReference>
<dbReference type="EC" id="3.5.1.28" evidence="4"/>
<dbReference type="GO" id="GO:0008745">
    <property type="term" value="F:N-acetylmuramoyl-L-alanine amidase activity"/>
    <property type="evidence" value="ECO:0007669"/>
    <property type="project" value="UniProtKB-EC"/>
</dbReference>
<evidence type="ECO:0000256" key="11">
    <source>
        <dbReference type="ARBA" id="ARBA00030881"/>
    </source>
</evidence>
<evidence type="ECO:0000256" key="12">
    <source>
        <dbReference type="ARBA" id="ARBA00032390"/>
    </source>
</evidence>
<evidence type="ECO:0000256" key="4">
    <source>
        <dbReference type="ARBA" id="ARBA00011901"/>
    </source>
</evidence>
<dbReference type="PANTHER" id="PTHR30417:SF11">
    <property type="entry name" value="N-ACETYLMURAMOYL-L-ALANINE AMIDASE XLYA"/>
    <property type="match status" value="1"/>
</dbReference>
<dbReference type="GO" id="GO:0030420">
    <property type="term" value="P:establishment of competence for transformation"/>
    <property type="evidence" value="ECO:0007669"/>
    <property type="project" value="UniProtKB-KW"/>
</dbReference>
<dbReference type="AlphaFoldDB" id="A0A9Q4H9G6"/>
<dbReference type="Pfam" id="PF01510">
    <property type="entry name" value="Amidase_2"/>
    <property type="match status" value="1"/>
</dbReference>
<dbReference type="InterPro" id="IPR036365">
    <property type="entry name" value="PGBD-like_sf"/>
</dbReference>
<dbReference type="InterPro" id="IPR002477">
    <property type="entry name" value="Peptidoglycan-bd-like"/>
</dbReference>
<dbReference type="SUPFAM" id="SSF55846">
    <property type="entry name" value="N-acetylmuramoyl-L-alanine amidase-like"/>
    <property type="match status" value="1"/>
</dbReference>
<dbReference type="Gene3D" id="1.10.101.10">
    <property type="entry name" value="PGBD-like superfamily/PGBD"/>
    <property type="match status" value="1"/>
</dbReference>
<evidence type="ECO:0000256" key="6">
    <source>
        <dbReference type="ARBA" id="ARBA00022729"/>
    </source>
</evidence>
<dbReference type="InterPro" id="IPR036505">
    <property type="entry name" value="Amidase/PGRP_sf"/>
</dbReference>
<dbReference type="InterPro" id="IPR036366">
    <property type="entry name" value="PGBDSf"/>
</dbReference>
<sequence length="250" mass="27354">MVTIKKDFIPASNDNRPGYAMTPAYITVHNTANTAKGADAKMHANYVKNPSTSVSWHFTVDDSAIYQHLPIDENGWHAGDGTNGTGNRKSIGIEICENADGDFEKATANAQWLIRKLMKDNNIPLKHVVPHKKWSGKECPRKLLDQWSSFINGISSSNPPPKESSPTYPLPSGVIKLTSPYRKGTNVLQLQKALAALHFYPDKGAKNNGIDGVYGPKTANAVKRFQLLNGLTADGIYGPKTKAKLKSKLK</sequence>
<dbReference type="Gene3D" id="3.40.80.10">
    <property type="entry name" value="Peptidoglycan recognition protein-like"/>
    <property type="match status" value="1"/>
</dbReference>
<evidence type="ECO:0000313" key="15">
    <source>
        <dbReference type="Proteomes" id="UP001070352"/>
    </source>
</evidence>
<dbReference type="SUPFAM" id="SSF47090">
    <property type="entry name" value="PGBD-like"/>
    <property type="match status" value="1"/>
</dbReference>
<evidence type="ECO:0000256" key="8">
    <source>
        <dbReference type="ARBA" id="ARBA00022969"/>
    </source>
</evidence>
<keyword evidence="5" id="KW-0964">Secreted</keyword>
<proteinExistence type="inferred from homology"/>
<dbReference type="InterPro" id="IPR002502">
    <property type="entry name" value="Amidase_domain"/>
</dbReference>
<dbReference type="PANTHER" id="PTHR30417">
    <property type="entry name" value="N-ACETYLMURAMOYL-L-ALANINE AMIDASE AMID"/>
    <property type="match status" value="1"/>
</dbReference>
<evidence type="ECO:0000256" key="9">
    <source>
        <dbReference type="ARBA" id="ARBA00023287"/>
    </source>
</evidence>
<dbReference type="GO" id="GO:0071555">
    <property type="term" value="P:cell wall organization"/>
    <property type="evidence" value="ECO:0007669"/>
    <property type="project" value="UniProtKB-KW"/>
</dbReference>
<reference evidence="14" key="1">
    <citation type="submission" date="2022-02" db="EMBL/GenBank/DDBJ databases">
        <title>Crop Bioprotection Bacillus Genome Sequencing.</title>
        <authorList>
            <person name="Dunlap C."/>
        </authorList>
    </citation>
    <scope>NUCLEOTIDE SEQUENCE</scope>
    <source>
        <strain evidence="14">M18B4</strain>
    </source>
</reference>
<dbReference type="CDD" id="cd06583">
    <property type="entry name" value="PGRP"/>
    <property type="match status" value="1"/>
</dbReference>
<keyword evidence="6" id="KW-0732">Signal</keyword>
<comment type="similarity">
    <text evidence="3">Belongs to the N-acetylmuramoyl-L-alanine amidase 2 family.</text>
</comment>
<dbReference type="EMBL" id="JALANJ010000008">
    <property type="protein sequence ID" value="MCY8120510.1"/>
    <property type="molecule type" value="Genomic_DNA"/>
</dbReference>
<evidence type="ECO:0000256" key="1">
    <source>
        <dbReference type="ARBA" id="ARBA00001561"/>
    </source>
</evidence>
<keyword evidence="7" id="KW-0378">Hydrolase</keyword>
<dbReference type="GO" id="GO:0005576">
    <property type="term" value="C:extracellular region"/>
    <property type="evidence" value="ECO:0007669"/>
    <property type="project" value="UniProtKB-SubCell"/>
</dbReference>
<dbReference type="GO" id="GO:0009254">
    <property type="term" value="P:peptidoglycan turnover"/>
    <property type="evidence" value="ECO:0007669"/>
    <property type="project" value="TreeGrafter"/>
</dbReference>
<evidence type="ECO:0000259" key="13">
    <source>
        <dbReference type="SMART" id="SM00644"/>
    </source>
</evidence>
<protein>
    <recommendedName>
        <fullName evidence="4">N-acetylmuramoyl-L-alanine amidase</fullName>
        <ecNumber evidence="4">3.5.1.28</ecNumber>
    </recommendedName>
    <alternativeName>
        <fullName evidence="12">Autolysin</fullName>
    </alternativeName>
    <alternativeName>
        <fullName evidence="11">Cell wall hydrolase</fullName>
    </alternativeName>
</protein>
<dbReference type="InterPro" id="IPR051206">
    <property type="entry name" value="NAMLAA_amidase_2"/>
</dbReference>
<dbReference type="GO" id="GO:0009253">
    <property type="term" value="P:peptidoglycan catabolic process"/>
    <property type="evidence" value="ECO:0007669"/>
    <property type="project" value="InterPro"/>
</dbReference>
<accession>A0A9Q4H9G6</accession>
<keyword evidence="9" id="KW-0178">Competence</keyword>
<dbReference type="Proteomes" id="UP001070352">
    <property type="component" value="Unassembled WGS sequence"/>
</dbReference>
<dbReference type="RefSeq" id="WP_044428733.1">
    <property type="nucleotide sequence ID" value="NZ_JACJGE010000001.1"/>
</dbReference>
<comment type="catalytic activity">
    <reaction evidence="1">
        <text>Hydrolyzes the link between N-acetylmuramoyl residues and L-amino acid residues in certain cell-wall glycopeptides.</text>
        <dbReference type="EC" id="3.5.1.28"/>
    </reaction>
</comment>
<comment type="caution">
    <text evidence="14">The sequence shown here is derived from an EMBL/GenBank/DDBJ whole genome shotgun (WGS) entry which is preliminary data.</text>
</comment>
<keyword evidence="10" id="KW-0961">Cell wall biogenesis/degradation</keyword>
<comment type="subcellular location">
    <subcellularLocation>
        <location evidence="2">Secreted</location>
    </subcellularLocation>
</comment>
<evidence type="ECO:0000256" key="5">
    <source>
        <dbReference type="ARBA" id="ARBA00022525"/>
    </source>
</evidence>
<name>A0A9Q4H9G6_BACSC</name>
<gene>
    <name evidence="14" type="ORF">MOC45_07805</name>
</gene>